<protein>
    <submittedName>
        <fullName evidence="2">Uncharacterized protein</fullName>
    </submittedName>
</protein>
<dbReference type="Gene3D" id="1.10.260.40">
    <property type="entry name" value="lambda repressor-like DNA-binding domains"/>
    <property type="match status" value="1"/>
</dbReference>
<dbReference type="EMBL" id="BAAAZN010000011">
    <property type="protein sequence ID" value="GAA3561087.1"/>
    <property type="molecule type" value="Genomic_DNA"/>
</dbReference>
<sequence>MAEVPRKHVGLDESPIPRRTSEQQSRLLQRLVDLDTLAEQLTLLLSEECRCYTDADGNPVVDPVVIAESRDDLYDKDASTTDISTWCLSARDVSVSRQFISNLKTGKRFRADLSVCNALADFWRIDARVFDQNLTTQHLTELLGLNTNLTDADQEIMRLMNDIGLRSIQAREISSALDDSTRANKQALKDILLAIAEDQKTHLRRN</sequence>
<dbReference type="InterPro" id="IPR010982">
    <property type="entry name" value="Lambda_DNA-bd_dom_sf"/>
</dbReference>
<gene>
    <name evidence="2" type="ORF">GCM10022222_51070</name>
</gene>
<accession>A0ABP6X3Y0</accession>
<evidence type="ECO:0000313" key="3">
    <source>
        <dbReference type="Proteomes" id="UP001500689"/>
    </source>
</evidence>
<keyword evidence="3" id="KW-1185">Reference proteome</keyword>
<dbReference type="Proteomes" id="UP001500689">
    <property type="component" value="Unassembled WGS sequence"/>
</dbReference>
<organism evidence="2 3">
    <name type="scientific">Amycolatopsis ultiminotia</name>
    <dbReference type="NCBI Taxonomy" id="543629"/>
    <lineage>
        <taxon>Bacteria</taxon>
        <taxon>Bacillati</taxon>
        <taxon>Actinomycetota</taxon>
        <taxon>Actinomycetes</taxon>
        <taxon>Pseudonocardiales</taxon>
        <taxon>Pseudonocardiaceae</taxon>
        <taxon>Amycolatopsis</taxon>
    </lineage>
</organism>
<comment type="caution">
    <text evidence="2">The sequence shown here is derived from an EMBL/GenBank/DDBJ whole genome shotgun (WGS) entry which is preliminary data.</text>
</comment>
<feature type="compositionally biased region" description="Basic and acidic residues" evidence="1">
    <location>
        <begin position="1"/>
        <end position="21"/>
    </location>
</feature>
<dbReference type="RefSeq" id="WP_344864074.1">
    <property type="nucleotide sequence ID" value="NZ_BAAAZN010000011.1"/>
</dbReference>
<reference evidence="3" key="1">
    <citation type="journal article" date="2019" name="Int. J. Syst. Evol. Microbiol.">
        <title>The Global Catalogue of Microorganisms (GCM) 10K type strain sequencing project: providing services to taxonomists for standard genome sequencing and annotation.</title>
        <authorList>
            <consortium name="The Broad Institute Genomics Platform"/>
            <consortium name="The Broad Institute Genome Sequencing Center for Infectious Disease"/>
            <person name="Wu L."/>
            <person name="Ma J."/>
        </authorList>
    </citation>
    <scope>NUCLEOTIDE SEQUENCE [LARGE SCALE GENOMIC DNA]</scope>
    <source>
        <strain evidence="3">JCM 16898</strain>
    </source>
</reference>
<name>A0ABP6X3Y0_9PSEU</name>
<evidence type="ECO:0000313" key="2">
    <source>
        <dbReference type="EMBL" id="GAA3561087.1"/>
    </source>
</evidence>
<proteinExistence type="predicted"/>
<evidence type="ECO:0000256" key="1">
    <source>
        <dbReference type="SAM" id="MobiDB-lite"/>
    </source>
</evidence>
<feature type="region of interest" description="Disordered" evidence="1">
    <location>
        <begin position="1"/>
        <end position="22"/>
    </location>
</feature>